<dbReference type="Proteomes" id="UP000612899">
    <property type="component" value="Unassembled WGS sequence"/>
</dbReference>
<dbReference type="InterPro" id="IPR036689">
    <property type="entry name" value="ESAT-6-like_sf"/>
</dbReference>
<evidence type="ECO:0008006" key="4">
    <source>
        <dbReference type="Google" id="ProtNLM"/>
    </source>
</evidence>
<evidence type="ECO:0000313" key="2">
    <source>
        <dbReference type="EMBL" id="GIH07319.1"/>
    </source>
</evidence>
<comment type="caution">
    <text evidence="2">The sequence shown here is derived from an EMBL/GenBank/DDBJ whole genome shotgun (WGS) entry which is preliminary data.</text>
</comment>
<dbReference type="Gene3D" id="1.10.287.1060">
    <property type="entry name" value="ESAT-6-like"/>
    <property type="match status" value="1"/>
</dbReference>
<dbReference type="RefSeq" id="WP_203911106.1">
    <property type="nucleotide sequence ID" value="NZ_BONY01000035.1"/>
</dbReference>
<feature type="region of interest" description="Disordered" evidence="1">
    <location>
        <begin position="79"/>
        <end position="109"/>
    </location>
</feature>
<dbReference type="AlphaFoldDB" id="A0A8J3QAR3"/>
<protein>
    <recommendedName>
        <fullName evidence="4">ESX-1 secretion-associated protein</fullName>
    </recommendedName>
</protein>
<gene>
    <name evidence="2" type="ORF">Rhe02_53860</name>
</gene>
<organism evidence="2 3">
    <name type="scientific">Rhizocola hellebori</name>
    <dbReference type="NCBI Taxonomy" id="1392758"/>
    <lineage>
        <taxon>Bacteria</taxon>
        <taxon>Bacillati</taxon>
        <taxon>Actinomycetota</taxon>
        <taxon>Actinomycetes</taxon>
        <taxon>Micromonosporales</taxon>
        <taxon>Micromonosporaceae</taxon>
        <taxon>Rhizocola</taxon>
    </lineage>
</organism>
<evidence type="ECO:0000256" key="1">
    <source>
        <dbReference type="SAM" id="MobiDB-lite"/>
    </source>
</evidence>
<name>A0A8J3QAR3_9ACTN</name>
<proteinExistence type="predicted"/>
<keyword evidence="3" id="KW-1185">Reference proteome</keyword>
<accession>A0A8J3QAR3</accession>
<sequence>MSSGVAVGRETRVDPQRLLASASVCRDLRSGIGRMISEVEPETEAAIGATPGWLFRKALQDLMEAQRDDMRRLGQRLDSTAQALESSAGDYTRGENANAASFRRAEQPW</sequence>
<dbReference type="SUPFAM" id="SSF140453">
    <property type="entry name" value="EsxAB dimer-like"/>
    <property type="match status" value="1"/>
</dbReference>
<evidence type="ECO:0000313" key="3">
    <source>
        <dbReference type="Proteomes" id="UP000612899"/>
    </source>
</evidence>
<reference evidence="2" key="1">
    <citation type="submission" date="2021-01" db="EMBL/GenBank/DDBJ databases">
        <title>Whole genome shotgun sequence of Rhizocola hellebori NBRC 109834.</title>
        <authorList>
            <person name="Komaki H."/>
            <person name="Tamura T."/>
        </authorList>
    </citation>
    <scope>NUCLEOTIDE SEQUENCE</scope>
    <source>
        <strain evidence="2">NBRC 109834</strain>
    </source>
</reference>
<dbReference type="EMBL" id="BONY01000035">
    <property type="protein sequence ID" value="GIH07319.1"/>
    <property type="molecule type" value="Genomic_DNA"/>
</dbReference>